<organism evidence="1 2">
    <name type="scientific">Yasminevirus sp. GU-2018</name>
    <dbReference type="NCBI Taxonomy" id="2420051"/>
    <lineage>
        <taxon>Viruses</taxon>
        <taxon>Varidnaviria</taxon>
        <taxon>Bamfordvirae</taxon>
        <taxon>Nucleocytoviricota</taxon>
        <taxon>Megaviricetes</taxon>
        <taxon>Imitervirales</taxon>
        <taxon>Mimiviridae</taxon>
        <taxon>Klosneuvirinae</taxon>
        <taxon>Yasminevirus</taxon>
        <taxon>Yasminevirus saudimassiliense</taxon>
    </lineage>
</organism>
<keyword evidence="2" id="KW-1185">Reference proteome</keyword>
<dbReference type="PANTHER" id="PTHR11679">
    <property type="entry name" value="VESICLE PROTEIN SORTING-ASSOCIATED"/>
    <property type="match status" value="1"/>
</dbReference>
<dbReference type="InterPro" id="IPR043127">
    <property type="entry name" value="Sec-1-like_dom3a"/>
</dbReference>
<dbReference type="GO" id="GO:0016192">
    <property type="term" value="P:vesicle-mediated transport"/>
    <property type="evidence" value="ECO:0007669"/>
    <property type="project" value="InterPro"/>
</dbReference>
<gene>
    <name evidence="1" type="ORF">YASMINEVIRUS_1565</name>
</gene>
<evidence type="ECO:0000313" key="2">
    <source>
        <dbReference type="Proteomes" id="UP000594342"/>
    </source>
</evidence>
<evidence type="ECO:0000313" key="1">
    <source>
        <dbReference type="EMBL" id="VBB19033.1"/>
    </source>
</evidence>
<reference evidence="1 2" key="1">
    <citation type="submission" date="2018-10" db="EMBL/GenBank/DDBJ databases">
        <authorList>
            <consortium name="IHU Genomes"/>
        </authorList>
    </citation>
    <scope>NUCLEOTIDE SEQUENCE [LARGE SCALE GENOMIC DNA]</scope>
    <source>
        <strain evidence="1 2">A1</strain>
    </source>
</reference>
<protein>
    <submittedName>
        <fullName evidence="1">Sec1 like protein</fullName>
    </submittedName>
</protein>
<dbReference type="InterPro" id="IPR036045">
    <property type="entry name" value="Sec1-like_sf"/>
</dbReference>
<comment type="caution">
    <text evidence="1">The sequence shown here is derived from an EMBL/GenBank/DDBJ whole genome shotgun (WGS) entry which is preliminary data.</text>
</comment>
<dbReference type="InterPro" id="IPR001619">
    <property type="entry name" value="Sec1-like"/>
</dbReference>
<dbReference type="InterPro" id="IPR043154">
    <property type="entry name" value="Sec-1-like_dom1"/>
</dbReference>
<dbReference type="EMBL" id="UPSH01000002">
    <property type="protein sequence ID" value="VBB19033.1"/>
    <property type="molecule type" value="Genomic_DNA"/>
</dbReference>
<dbReference type="Proteomes" id="UP000594342">
    <property type="component" value="Unassembled WGS sequence"/>
</dbReference>
<dbReference type="SUPFAM" id="SSF56815">
    <property type="entry name" value="Sec1/munc18-like (SM) proteins"/>
    <property type="match status" value="1"/>
</dbReference>
<name>A0A5K0UBK9_9VIRU</name>
<sequence>MAEYLATTLREIFQIELNGRVGYIITDDSTRKLLNRFYSLDQLVLNKVVGVFDIDTMIDYQREDSMTAESKRILRENEMMYIVSLTQNNITHIERQLKHFAMTVRIVFTTPPKDVDLERLARANNAKLIKSIRSFPYDHRMFSDRVILSEELPIGVKTGYRMVFGRVDNGRSLITRRSKFLDSIVDKSEDLFQKCHGKYTTLIISVPREYDVITPFVIPWTYRSMIAYYLRLDHDLVFDKPFDSIDSVASSDSLNESQGTVTEGKLDIKIDTAKIEDAPLFSTNTDIFFGGLKNLAYDVLTDKVSSTVKDLVSKTEKFQALLDSGKLTREMTQDMIKNKKALTSARQHVKVMERLNDYVLKTDAVRMSELQVGILNGSISKSELIATLDDFCKTYHSDLKKNRPLRDVINIGAIVFGIDPDFNEKYGDLIDSFARRFAPSENITSDRYATTQDLIKQSTIESMSSATRIATKSVTQGISSGVSTINKSISTFSSGSTSTSSTSLAKEEKFKFNLTSASKNVSMIDKTAPNPLIAHFPMLATLLIPILDTIFEKDCANFKINPNVADLSKVSKQPTVPSSDSVYKSMNSIENIFIHLNEFITYEEIRFIDRLCEMYDKRNRIRVVLHSEKLD</sequence>
<dbReference type="InterPro" id="IPR027482">
    <property type="entry name" value="Sec1-like_dom2"/>
</dbReference>
<proteinExistence type="predicted"/>
<accession>A0A5K0UBK9</accession>
<dbReference type="Gene3D" id="3.40.50.2060">
    <property type="match status" value="1"/>
</dbReference>
<dbReference type="Gene3D" id="3.90.830.10">
    <property type="entry name" value="Syntaxin Binding Protein 1, Chain A, domain 2"/>
    <property type="match status" value="1"/>
</dbReference>
<dbReference type="Pfam" id="PF00995">
    <property type="entry name" value="Sec1"/>
    <property type="match status" value="1"/>
</dbReference>
<dbReference type="Gene3D" id="3.40.50.1910">
    <property type="match status" value="1"/>
</dbReference>